<dbReference type="Gene3D" id="1.10.455.10">
    <property type="entry name" value="Ribosomal protein S7 domain"/>
    <property type="match status" value="1"/>
</dbReference>
<dbReference type="SUPFAM" id="SSF47973">
    <property type="entry name" value="Ribosomal protein S7"/>
    <property type="match status" value="1"/>
</dbReference>
<evidence type="ECO:0000256" key="4">
    <source>
        <dbReference type="ARBA" id="ARBA00022980"/>
    </source>
</evidence>
<dbReference type="InterPro" id="IPR023798">
    <property type="entry name" value="Ribosomal_uS7_dom"/>
</dbReference>
<accession>A0A3S7SXD1</accession>
<dbReference type="GO" id="GO:0006412">
    <property type="term" value="P:translation"/>
    <property type="evidence" value="ECO:0007669"/>
    <property type="project" value="InterPro"/>
</dbReference>
<protein>
    <recommendedName>
        <fullName evidence="6">Small ribosomal subunit protein uS7c</fullName>
    </recommendedName>
</protein>
<evidence type="ECO:0000256" key="6">
    <source>
        <dbReference type="ARBA" id="ARBA00035151"/>
    </source>
</evidence>
<comment type="similarity">
    <text evidence="1">Belongs to the universal ribosomal protein uS7 family.</text>
</comment>
<evidence type="ECO:0000313" key="8">
    <source>
        <dbReference type="EMBL" id="AYC64221.1"/>
    </source>
</evidence>
<dbReference type="InterPro" id="IPR005717">
    <property type="entry name" value="Ribosomal_uS7_bac/org-type"/>
</dbReference>
<evidence type="ECO:0000256" key="3">
    <source>
        <dbReference type="ARBA" id="ARBA00022884"/>
    </source>
</evidence>
<dbReference type="Pfam" id="PF00177">
    <property type="entry name" value="Ribosomal_S7"/>
    <property type="match status" value="1"/>
</dbReference>
<reference evidence="8" key="1">
    <citation type="submission" date="2018-07" db="EMBL/GenBank/DDBJ databases">
        <authorList>
            <person name="Cremen M.C."/>
            <person name="Leliaert F."/>
            <person name="West J."/>
            <person name="Lam D.W."/>
            <person name="Shimada S."/>
            <person name="Lopez-Bautista J.M."/>
            <person name="Verbruggen H."/>
        </authorList>
    </citation>
    <scope>NUCLEOTIDE SEQUENCE</scope>
</reference>
<keyword evidence="8" id="KW-0934">Plastid</keyword>
<keyword evidence="3" id="KW-0694">RNA-binding</keyword>
<dbReference type="PANTHER" id="PTHR11205">
    <property type="entry name" value="RIBOSOMAL PROTEIN S7"/>
    <property type="match status" value="1"/>
</dbReference>
<organism evidence="8">
    <name type="scientific">Pseudobryopsis hainanensis</name>
    <dbReference type="NCBI Taxonomy" id="2320808"/>
    <lineage>
        <taxon>Eukaryota</taxon>
        <taxon>Viridiplantae</taxon>
        <taxon>Chlorophyta</taxon>
        <taxon>core chlorophytes</taxon>
        <taxon>Ulvophyceae</taxon>
        <taxon>TCBD clade</taxon>
        <taxon>Bryopsidales</taxon>
        <taxon>Bryopsidineae</taxon>
        <taxon>Pseudobryopsidaceae</taxon>
        <taxon>Pseudobryopsis</taxon>
    </lineage>
</organism>
<evidence type="ECO:0000259" key="7">
    <source>
        <dbReference type="Pfam" id="PF00177"/>
    </source>
</evidence>
<evidence type="ECO:0000256" key="1">
    <source>
        <dbReference type="ARBA" id="ARBA00007151"/>
    </source>
</evidence>
<dbReference type="InterPro" id="IPR036823">
    <property type="entry name" value="Ribosomal_uS7_dom_sf"/>
</dbReference>
<evidence type="ECO:0000256" key="2">
    <source>
        <dbReference type="ARBA" id="ARBA00022730"/>
    </source>
</evidence>
<keyword evidence="4 8" id="KW-0689">Ribosomal protein</keyword>
<dbReference type="GO" id="GO:0015935">
    <property type="term" value="C:small ribosomal subunit"/>
    <property type="evidence" value="ECO:0007669"/>
    <property type="project" value="InterPro"/>
</dbReference>
<sequence length="153" mass="17401">MSRRRLATQTYRVDNDLESLFTQMFTCRLMKNGKKQLAHRILFNTLKDIQLKTQQEPMQVLEQAVRNATPSVMVKSHRVGGAIYSVPVELSARRATALAIGWILTACRSRSGQSMETKLVSEILDASKKIGQAVRKKEETHRMAESTNRLVRN</sequence>
<dbReference type="EMBL" id="MH591091">
    <property type="protein sequence ID" value="AYC64221.1"/>
    <property type="molecule type" value="Genomic_DNA"/>
</dbReference>
<keyword evidence="5" id="KW-0687">Ribonucleoprotein</keyword>
<keyword evidence="8" id="KW-0150">Chloroplast</keyword>
<dbReference type="NCBIfam" id="TIGR01029">
    <property type="entry name" value="rpsG_bact"/>
    <property type="match status" value="1"/>
</dbReference>
<dbReference type="AlphaFoldDB" id="A0A3S7SXD1"/>
<evidence type="ECO:0000256" key="5">
    <source>
        <dbReference type="ARBA" id="ARBA00023274"/>
    </source>
</evidence>
<feature type="domain" description="Small ribosomal subunit protein uS7" evidence="7">
    <location>
        <begin position="4"/>
        <end position="146"/>
    </location>
</feature>
<dbReference type="GO" id="GO:0019843">
    <property type="term" value="F:rRNA binding"/>
    <property type="evidence" value="ECO:0007669"/>
    <property type="project" value="UniProtKB-KW"/>
</dbReference>
<reference evidence="8" key="2">
    <citation type="journal article" date="2019" name="Mol. Phylogenet. Evol.">
        <title>Reassessment of the classification of bryopsidales (chlorophyta) based on chloroplast phylogenomic analyses.</title>
        <authorList>
            <person name="Cremen M.C."/>
            <person name="Leliaert F."/>
            <person name="West J."/>
            <person name="Lam D.W."/>
            <person name="Shimada S."/>
            <person name="Lopez-Bautista J.M."/>
            <person name="Verbruggen H."/>
        </authorList>
    </citation>
    <scope>NUCLEOTIDE SEQUENCE</scope>
</reference>
<keyword evidence="2" id="KW-0699">rRNA-binding</keyword>
<geneLocation type="chloroplast" evidence="8"/>
<name>A0A3S7SXD1_9CHLO</name>
<proteinExistence type="inferred from homology"/>
<dbReference type="GO" id="GO:0003735">
    <property type="term" value="F:structural constituent of ribosome"/>
    <property type="evidence" value="ECO:0007669"/>
    <property type="project" value="InterPro"/>
</dbReference>
<gene>
    <name evidence="8" type="primary">rps7</name>
</gene>
<dbReference type="InterPro" id="IPR000235">
    <property type="entry name" value="Ribosomal_uS7"/>
</dbReference>
<dbReference type="PIRSF" id="PIRSF002122">
    <property type="entry name" value="RPS7p_RPS7a_RPS5e_RPS7o"/>
    <property type="match status" value="1"/>
</dbReference>